<dbReference type="InterPro" id="IPR013785">
    <property type="entry name" value="Aldolase_TIM"/>
</dbReference>
<keyword evidence="2" id="KW-1185">Reference proteome</keyword>
<keyword evidence="1" id="KW-0326">Glycosidase</keyword>
<organism evidence="1 2">
    <name type="scientific">Cohnella silvisoli</name>
    <dbReference type="NCBI Taxonomy" id="2873699"/>
    <lineage>
        <taxon>Bacteria</taxon>
        <taxon>Bacillati</taxon>
        <taxon>Bacillota</taxon>
        <taxon>Bacilli</taxon>
        <taxon>Bacillales</taxon>
        <taxon>Paenibacillaceae</taxon>
        <taxon>Cohnella</taxon>
    </lineage>
</organism>
<dbReference type="GO" id="GO:0004557">
    <property type="term" value="F:alpha-galactosidase activity"/>
    <property type="evidence" value="ECO:0007669"/>
    <property type="project" value="UniProtKB-EC"/>
</dbReference>
<dbReference type="RefSeq" id="WP_232182608.1">
    <property type="nucleotide sequence ID" value="NZ_JAIOAP010000001.1"/>
</dbReference>
<dbReference type="SUPFAM" id="SSF51445">
    <property type="entry name" value="(Trans)glycosidases"/>
    <property type="match status" value="1"/>
</dbReference>
<protein>
    <submittedName>
        <fullName evidence="1">Alpha-galactosidase</fullName>
        <ecNumber evidence="1">3.2.1.22</ecNumber>
    </submittedName>
</protein>
<gene>
    <name evidence="1" type="ORF">QJS35_01380</name>
</gene>
<evidence type="ECO:0000313" key="2">
    <source>
        <dbReference type="Proteomes" id="UP001493487"/>
    </source>
</evidence>
<dbReference type="Gene3D" id="3.20.20.70">
    <property type="entry name" value="Aldolase class I"/>
    <property type="match status" value="1"/>
</dbReference>
<name>A0ABV1KLR9_9BACL</name>
<comment type="caution">
    <text evidence="1">The sequence shown here is derived from an EMBL/GenBank/DDBJ whole genome shotgun (WGS) entry which is preliminary data.</text>
</comment>
<sequence length="802" mass="90535">MIEKIERSQIHVEFDVRGKEVRVRKGSSMMTVSLDCPQLVIKGAETGEWLISSQTDAVYEEGESYSTTFRLGSSKSGAVLNVDLHVQWDNTEEVIRKWAVVRADLFTEECVLQEVILESSDVESNRLMQFNPHYSENHMQSRMQSQPVFFAGYFAGVEFPVSSTRMEAGTLYIAHRPGAKLVPGSAYESRKAVFGIAEQGEEKAAFQVYLRRHCQISGDLHVNYNSWYTSPVPYTREEIVGIMKEFEESLYDKHGVSLDTFCIDLGWSDKQSIWEINKTRFPEGFKELERQAGEMDSELGLWISPTACYSEALDNDWAKEQGYGTSTTPWTGDHNIRFVCLGDDKYQSVFKNRIVKLVQDYPIRQIKFDGCMLECSEQDHDHEVDTYSTEKIALGIIDIFQSIRQTVPGVWMETTCFGWNPSPWWLWYVNSVLGNHGDDVPFGRVPAPVYRESYTSARDFFNLQGTAGSLIPPACQEVLGIVHQTPDCFMNDAVMTVMRGHLFLPLYLNPKFMSDTRWEKFAGFLKWARAKADLLKHTMLLLPASWSEGAVPDFTNEAVMPREPYGYAHWGEGEGLAALRNPWIEPAVYRMRIPEDAQKRGKLRVISVYPEERLYGKDVQAGEQLDIPLAPYETIVLSIVPEESQSSIAAAIHEKGAYIQSRVLSEQQTADSLGLEAVITNSAPRAELLVLAEGKAGLSFKDYRFHVNGREVTATVDSSADGFDHSWLPKVEQDWVFLRIPLEQGENHLQADLSMDSNAVSSCSAWVWATKRSEGGAPLHVNGLPQPDLISLDAVRLSKQAR</sequence>
<dbReference type="EMBL" id="JASKHM010000001">
    <property type="protein sequence ID" value="MEQ4481039.1"/>
    <property type="molecule type" value="Genomic_DNA"/>
</dbReference>
<proteinExistence type="predicted"/>
<dbReference type="Proteomes" id="UP001493487">
    <property type="component" value="Unassembled WGS sequence"/>
</dbReference>
<accession>A0ABV1KLR9</accession>
<dbReference type="EC" id="3.2.1.22" evidence="1"/>
<keyword evidence="1" id="KW-0378">Hydrolase</keyword>
<dbReference type="InterPro" id="IPR017853">
    <property type="entry name" value="GH"/>
</dbReference>
<evidence type="ECO:0000313" key="1">
    <source>
        <dbReference type="EMBL" id="MEQ4481039.1"/>
    </source>
</evidence>
<reference evidence="1 2" key="1">
    <citation type="journal article" date="2023" name="Genome Announc.">
        <title>Pan-Genome Analyses of the Genus Cohnella and Proposal of the Novel Species Cohnella silvisoli sp. nov., Isolated from Forest Soil.</title>
        <authorList>
            <person name="Wang C."/>
            <person name="Mao L."/>
            <person name="Bao G."/>
            <person name="Zhu H."/>
        </authorList>
    </citation>
    <scope>NUCLEOTIDE SEQUENCE [LARGE SCALE GENOMIC DNA]</scope>
    <source>
        <strain evidence="1 2">NL03-T5-1</strain>
    </source>
</reference>
<dbReference type="Pfam" id="PF02065">
    <property type="entry name" value="Melibiase"/>
    <property type="match status" value="1"/>
</dbReference>